<dbReference type="HOGENOM" id="CLU_2221026_0_0_6"/>
<dbReference type="STRING" id="1445510.YC6258_04839"/>
<reference evidence="2 3" key="1">
    <citation type="submission" date="2014-01" db="EMBL/GenBank/DDBJ databases">
        <title>Full genme sequencing of cellulolytic bacterium Gynuella sunshinyii YC6258T gen. nov., sp. nov.</title>
        <authorList>
            <person name="Khan H."/>
            <person name="Chung E.J."/>
            <person name="Chung Y.R."/>
        </authorList>
    </citation>
    <scope>NUCLEOTIDE SEQUENCE [LARGE SCALE GENOMIC DNA]</scope>
    <source>
        <strain evidence="2 3">YC6258</strain>
    </source>
</reference>
<protein>
    <submittedName>
        <fullName evidence="2">Uncharacterized protein</fullName>
    </submittedName>
</protein>
<evidence type="ECO:0000313" key="2">
    <source>
        <dbReference type="EMBL" id="AJQ96871.1"/>
    </source>
</evidence>
<evidence type="ECO:0000256" key="1">
    <source>
        <dbReference type="SAM" id="MobiDB-lite"/>
    </source>
</evidence>
<keyword evidence="3" id="KW-1185">Reference proteome</keyword>
<feature type="compositionally biased region" description="Basic and acidic residues" evidence="1">
    <location>
        <begin position="97"/>
        <end position="112"/>
    </location>
</feature>
<dbReference type="RefSeq" id="WP_144407710.1">
    <property type="nucleotide sequence ID" value="NZ_CP007142.1"/>
</dbReference>
<organism evidence="2 3">
    <name type="scientific">Gynuella sunshinyii YC6258</name>
    <dbReference type="NCBI Taxonomy" id="1445510"/>
    <lineage>
        <taxon>Bacteria</taxon>
        <taxon>Pseudomonadati</taxon>
        <taxon>Pseudomonadota</taxon>
        <taxon>Gammaproteobacteria</taxon>
        <taxon>Oceanospirillales</taxon>
        <taxon>Saccharospirillaceae</taxon>
        <taxon>Gynuella</taxon>
    </lineage>
</organism>
<dbReference type="KEGG" id="gsn:YC6258_04839"/>
<accession>A0A0C5VRK5</accession>
<dbReference type="Proteomes" id="UP000032266">
    <property type="component" value="Chromosome"/>
</dbReference>
<feature type="region of interest" description="Disordered" evidence="1">
    <location>
        <begin position="61"/>
        <end position="119"/>
    </location>
</feature>
<gene>
    <name evidence="2" type="ORF">YC6258_04839</name>
</gene>
<dbReference type="AlphaFoldDB" id="A0A0C5VRK5"/>
<name>A0A0C5VRK5_9GAMM</name>
<proteinExistence type="predicted"/>
<dbReference type="OrthoDB" id="6198307at2"/>
<sequence>MSTNAESALRWLDEQQPDTQQIQEVIQKLEARLNSGASQEQLSGTVEALELLQEVLEERELQQPDTHAAVPATPDTITEQNAAKLDLSPLGEPASIPEEHLSDTDKRKRFEQLKQQLSK</sequence>
<evidence type="ECO:0000313" key="3">
    <source>
        <dbReference type="Proteomes" id="UP000032266"/>
    </source>
</evidence>
<dbReference type="EMBL" id="CP007142">
    <property type="protein sequence ID" value="AJQ96871.1"/>
    <property type="molecule type" value="Genomic_DNA"/>
</dbReference>